<accession>A0A0M8ZZU4</accession>
<organism evidence="2 3">
    <name type="scientific">Melipona quadrifasciata</name>
    <dbReference type="NCBI Taxonomy" id="166423"/>
    <lineage>
        <taxon>Eukaryota</taxon>
        <taxon>Metazoa</taxon>
        <taxon>Ecdysozoa</taxon>
        <taxon>Arthropoda</taxon>
        <taxon>Hexapoda</taxon>
        <taxon>Insecta</taxon>
        <taxon>Pterygota</taxon>
        <taxon>Neoptera</taxon>
        <taxon>Endopterygota</taxon>
        <taxon>Hymenoptera</taxon>
        <taxon>Apocrita</taxon>
        <taxon>Aculeata</taxon>
        <taxon>Apoidea</taxon>
        <taxon>Anthophila</taxon>
        <taxon>Apidae</taxon>
        <taxon>Melipona</taxon>
    </lineage>
</organism>
<dbReference type="AlphaFoldDB" id="A0A0M8ZZU4"/>
<feature type="non-terminal residue" evidence="2">
    <location>
        <position position="1"/>
    </location>
</feature>
<gene>
    <name evidence="2" type="ORF">WN51_00631</name>
</gene>
<evidence type="ECO:0000313" key="2">
    <source>
        <dbReference type="EMBL" id="KOX74287.1"/>
    </source>
</evidence>
<dbReference type="Proteomes" id="UP000053105">
    <property type="component" value="Unassembled WGS sequence"/>
</dbReference>
<name>A0A0M8ZZU4_9HYME</name>
<evidence type="ECO:0000256" key="1">
    <source>
        <dbReference type="SAM" id="MobiDB-lite"/>
    </source>
</evidence>
<feature type="region of interest" description="Disordered" evidence="1">
    <location>
        <begin position="23"/>
        <end position="51"/>
    </location>
</feature>
<proteinExistence type="predicted"/>
<dbReference type="EMBL" id="KQ435792">
    <property type="protein sequence ID" value="KOX74287.1"/>
    <property type="molecule type" value="Genomic_DNA"/>
</dbReference>
<protein>
    <submittedName>
        <fullName evidence="2">Uncharacterized protein</fullName>
    </submittedName>
</protein>
<sequence>RHVLAHHDLPLSWPPVVIDARAAGRSESRQVASRRADSRPKGGLCDCLAPT</sequence>
<reference evidence="2 3" key="1">
    <citation type="submission" date="2015-07" db="EMBL/GenBank/DDBJ databases">
        <title>The genome of Melipona quadrifasciata.</title>
        <authorList>
            <person name="Pan H."/>
            <person name="Kapheim K."/>
        </authorList>
    </citation>
    <scope>NUCLEOTIDE SEQUENCE [LARGE SCALE GENOMIC DNA]</scope>
    <source>
        <strain evidence="2">0111107301</strain>
        <tissue evidence="2">Whole body</tissue>
    </source>
</reference>
<feature type="compositionally biased region" description="Basic and acidic residues" evidence="1">
    <location>
        <begin position="23"/>
        <end position="40"/>
    </location>
</feature>
<evidence type="ECO:0000313" key="3">
    <source>
        <dbReference type="Proteomes" id="UP000053105"/>
    </source>
</evidence>
<keyword evidence="3" id="KW-1185">Reference proteome</keyword>